<gene>
    <name evidence="2" type="ORF">ACETIH_06870</name>
</gene>
<evidence type="ECO:0000313" key="2">
    <source>
        <dbReference type="EMBL" id="MFC1456447.1"/>
    </source>
</evidence>
<organism evidence="2 3">
    <name type="scientific">Microvirga arabica</name>
    <dbReference type="NCBI Taxonomy" id="1128671"/>
    <lineage>
        <taxon>Bacteria</taxon>
        <taxon>Pseudomonadati</taxon>
        <taxon>Pseudomonadota</taxon>
        <taxon>Alphaproteobacteria</taxon>
        <taxon>Hyphomicrobiales</taxon>
        <taxon>Methylobacteriaceae</taxon>
        <taxon>Microvirga</taxon>
    </lineage>
</organism>
<dbReference type="Pfam" id="PF01370">
    <property type="entry name" value="Epimerase"/>
    <property type="match status" value="1"/>
</dbReference>
<protein>
    <submittedName>
        <fullName evidence="2">NAD-dependent epimerase/dehydratase family protein</fullName>
    </submittedName>
</protein>
<dbReference type="SUPFAM" id="SSF51735">
    <property type="entry name" value="NAD(P)-binding Rossmann-fold domains"/>
    <property type="match status" value="1"/>
</dbReference>
<dbReference type="RefSeq" id="WP_203272589.1">
    <property type="nucleotide sequence ID" value="NZ_JAFBID010000026.1"/>
</dbReference>
<feature type="domain" description="NAD-dependent epimerase/dehydratase" evidence="1">
    <location>
        <begin position="6"/>
        <end position="232"/>
    </location>
</feature>
<sequence>MPHPLVLITGSSGFLGQAIAARLVRHYRVVGLDTVQPKKPLEGVETVLVDLTSDDSVHDALGEIRRRFGARLASVIHLAAYYDLSGEPDAKYQSVTVEGTRRLLQALQKGFERVEQFVFASTMLVHAPTQPGRPITEDWPLEPKWAYPQSKVETEQLVLAEHGLIPVVILRPAGVYDERCRSAFLAQQIARIYERQPTGYLFAGNPEHGQPSLHLDDLVDAVERVVNRRSDLPGEVTFLLGETETPSYRALQRRIGELVHGEPWPVVALPKPLVEAGAWMQEEVLAHDPFSRTMSACWRSRAGR</sequence>
<keyword evidence="3" id="KW-1185">Reference proteome</keyword>
<dbReference type="InterPro" id="IPR036291">
    <property type="entry name" value="NAD(P)-bd_dom_sf"/>
</dbReference>
<dbReference type="Proteomes" id="UP001593940">
    <property type="component" value="Unassembled WGS sequence"/>
</dbReference>
<evidence type="ECO:0000259" key="1">
    <source>
        <dbReference type="Pfam" id="PF01370"/>
    </source>
</evidence>
<dbReference type="EMBL" id="JBHOMY010000016">
    <property type="protein sequence ID" value="MFC1456447.1"/>
    <property type="molecule type" value="Genomic_DNA"/>
</dbReference>
<dbReference type="Gene3D" id="3.40.50.720">
    <property type="entry name" value="NAD(P)-binding Rossmann-like Domain"/>
    <property type="match status" value="1"/>
</dbReference>
<accession>A0ABV6Y590</accession>
<comment type="caution">
    <text evidence="2">The sequence shown here is derived from an EMBL/GenBank/DDBJ whole genome shotgun (WGS) entry which is preliminary data.</text>
</comment>
<reference evidence="2 3" key="1">
    <citation type="submission" date="2024-09" db="EMBL/GenBank/DDBJ databases">
        <title>Nodulacao em especies de Leguminosae Basais da Amazonia e Caracterizacao dos Rizobios e Bacterias Associadas aos Nodulos.</title>
        <authorList>
            <person name="Jambeiro I.C.A."/>
            <person name="Lopes I.S."/>
            <person name="Aguiar E.R.G.R."/>
            <person name="Santos A.F.J."/>
            <person name="Dos Santos J.M.F."/>
            <person name="Gross E."/>
        </authorList>
    </citation>
    <scope>NUCLEOTIDE SEQUENCE [LARGE SCALE GENOMIC DNA]</scope>
    <source>
        <strain evidence="2 3">BRUESC1165</strain>
    </source>
</reference>
<name>A0ABV6Y590_9HYPH</name>
<dbReference type="InterPro" id="IPR001509">
    <property type="entry name" value="Epimerase_deHydtase"/>
</dbReference>
<evidence type="ECO:0000313" key="3">
    <source>
        <dbReference type="Proteomes" id="UP001593940"/>
    </source>
</evidence>
<proteinExistence type="predicted"/>
<dbReference type="PANTHER" id="PTHR43245">
    <property type="entry name" value="BIFUNCTIONAL POLYMYXIN RESISTANCE PROTEIN ARNA"/>
    <property type="match status" value="1"/>
</dbReference>
<dbReference type="InterPro" id="IPR050177">
    <property type="entry name" value="Lipid_A_modif_metabolic_enz"/>
</dbReference>